<accession>A0A0W0F6T8</accession>
<gene>
    <name evidence="1" type="ORF">WG66_15381</name>
</gene>
<proteinExistence type="predicted"/>
<evidence type="ECO:0000313" key="1">
    <source>
        <dbReference type="EMBL" id="KTB32041.1"/>
    </source>
</evidence>
<name>A0A0W0F6T8_MONRR</name>
<organism evidence="1 2">
    <name type="scientific">Moniliophthora roreri</name>
    <name type="common">Frosty pod rot fungus</name>
    <name type="synonym">Monilia roreri</name>
    <dbReference type="NCBI Taxonomy" id="221103"/>
    <lineage>
        <taxon>Eukaryota</taxon>
        <taxon>Fungi</taxon>
        <taxon>Dikarya</taxon>
        <taxon>Basidiomycota</taxon>
        <taxon>Agaricomycotina</taxon>
        <taxon>Agaricomycetes</taxon>
        <taxon>Agaricomycetidae</taxon>
        <taxon>Agaricales</taxon>
        <taxon>Marasmiineae</taxon>
        <taxon>Marasmiaceae</taxon>
        <taxon>Moniliophthora</taxon>
    </lineage>
</organism>
<dbReference type="Proteomes" id="UP000054988">
    <property type="component" value="Unassembled WGS sequence"/>
</dbReference>
<dbReference type="EMBL" id="LATX01002268">
    <property type="protein sequence ID" value="KTB32041.1"/>
    <property type="molecule type" value="Genomic_DNA"/>
</dbReference>
<comment type="caution">
    <text evidence="1">The sequence shown here is derived from an EMBL/GenBank/DDBJ whole genome shotgun (WGS) entry which is preliminary data.</text>
</comment>
<evidence type="ECO:0000313" key="2">
    <source>
        <dbReference type="Proteomes" id="UP000054988"/>
    </source>
</evidence>
<protein>
    <submittedName>
        <fullName evidence="1">Uncharacterized protein</fullName>
    </submittedName>
</protein>
<sequence>MPYKMEVMKP</sequence>
<reference evidence="1 2" key="1">
    <citation type="submission" date="2015-12" db="EMBL/GenBank/DDBJ databases">
        <title>Draft genome sequence of Moniliophthora roreri, the causal agent of frosty pod rot of cacao.</title>
        <authorList>
            <person name="Aime M.C."/>
            <person name="Diaz-Valderrama J.R."/>
            <person name="Kijpornyongpan T."/>
            <person name="Phillips-Mora W."/>
        </authorList>
    </citation>
    <scope>NUCLEOTIDE SEQUENCE [LARGE SCALE GENOMIC DNA]</scope>
    <source>
        <strain evidence="1 2">MCA 2952</strain>
    </source>
</reference>